<dbReference type="Gene3D" id="3.60.21.10">
    <property type="match status" value="1"/>
</dbReference>
<accession>A0ABX4H624</accession>
<dbReference type="InterPro" id="IPR000979">
    <property type="entry name" value="Phosphodiesterase_MJ0936/Vps29"/>
</dbReference>
<dbReference type="EC" id="3.1.4.-" evidence="2"/>
<gene>
    <name evidence="4" type="ORF">CJF60_01515</name>
</gene>
<dbReference type="EMBL" id="NQMN01000001">
    <property type="protein sequence ID" value="PAF55349.1"/>
    <property type="molecule type" value="Genomic_DNA"/>
</dbReference>
<organism evidence="4 5">
    <name type="scientific">Mycoplasmopsis agassizii</name>
    <dbReference type="NCBI Taxonomy" id="33922"/>
    <lineage>
        <taxon>Bacteria</taxon>
        <taxon>Bacillati</taxon>
        <taxon>Mycoplasmatota</taxon>
        <taxon>Mycoplasmoidales</taxon>
        <taxon>Metamycoplasmataceae</taxon>
        <taxon>Mycoplasmopsis</taxon>
    </lineage>
</organism>
<dbReference type="InterPro" id="IPR029052">
    <property type="entry name" value="Metallo-depent_PP-like"/>
</dbReference>
<proteinExistence type="inferred from homology"/>
<comment type="caution">
    <text evidence="4">The sequence shown here is derived from an EMBL/GenBank/DDBJ whole genome shotgun (WGS) entry which is preliminary data.</text>
</comment>
<reference evidence="4" key="1">
    <citation type="submission" date="2017-08" db="EMBL/GenBank/DDBJ databases">
        <authorList>
            <person name="Alvarez-Ponce D."/>
            <person name="Weitzman C.L."/>
            <person name="Tillett R.L."/>
            <person name="Sandmeier F.C."/>
            <person name="Tracy C.R."/>
        </authorList>
    </citation>
    <scope>NUCLEOTIDE SEQUENCE [LARGE SCALE GENOMIC DNA]</scope>
    <source>
        <strain evidence="4">PS6</strain>
    </source>
</reference>
<dbReference type="NCBIfam" id="TIGR00040">
    <property type="entry name" value="yfcE"/>
    <property type="match status" value="1"/>
</dbReference>
<evidence type="ECO:0000256" key="1">
    <source>
        <dbReference type="ARBA" id="ARBA00008950"/>
    </source>
</evidence>
<dbReference type="RefSeq" id="WP_084231911.1">
    <property type="nucleotide sequence ID" value="NZ_CP166874.1"/>
</dbReference>
<sequence length="171" mass="20144">MTKILIVSDIHGDDDDFEKIYAFEKPDYAISAGDHCLSQNFMIKYFNYFVDGNNDWDNFNQQSLDFEIEGFKFHLEHGHRFSYQTLMSEEKMQMIANQHNSNFFITGHSHVQLKVKTNKGYAINPGSIRQKRGLSNAGYAILEIDEDKNYKLELKDSSKLLKERRFLWKKK</sequence>
<comment type="similarity">
    <text evidence="1 2">Belongs to the metallophosphoesterase superfamily. YfcE family.</text>
</comment>
<feature type="domain" description="Calcineurin-like phosphoesterase" evidence="3">
    <location>
        <begin position="3"/>
        <end position="146"/>
    </location>
</feature>
<dbReference type="InterPro" id="IPR024654">
    <property type="entry name" value="Calcineurin-like_PHP_lpxH"/>
</dbReference>
<comment type="cofactor">
    <cofactor evidence="2">
        <name>a divalent metal cation</name>
        <dbReference type="ChEBI" id="CHEBI:60240"/>
    </cofactor>
</comment>
<dbReference type="Proteomes" id="UP000217033">
    <property type="component" value="Unassembled WGS sequence"/>
</dbReference>
<evidence type="ECO:0000259" key="3">
    <source>
        <dbReference type="Pfam" id="PF12850"/>
    </source>
</evidence>
<evidence type="ECO:0000313" key="4">
    <source>
        <dbReference type="EMBL" id="PAF55349.1"/>
    </source>
</evidence>
<evidence type="ECO:0000313" key="5">
    <source>
        <dbReference type="Proteomes" id="UP000217033"/>
    </source>
</evidence>
<protein>
    <recommendedName>
        <fullName evidence="2">Phosphoesterase</fullName>
        <ecNumber evidence="2">3.1.4.-</ecNumber>
    </recommendedName>
</protein>
<dbReference type="Pfam" id="PF12850">
    <property type="entry name" value="Metallophos_2"/>
    <property type="match status" value="1"/>
</dbReference>
<keyword evidence="2" id="KW-0479">Metal-binding</keyword>
<dbReference type="SUPFAM" id="SSF56300">
    <property type="entry name" value="Metallo-dependent phosphatases"/>
    <property type="match status" value="1"/>
</dbReference>
<keyword evidence="5" id="KW-1185">Reference proteome</keyword>
<evidence type="ECO:0000256" key="2">
    <source>
        <dbReference type="RuleBase" id="RU362039"/>
    </source>
</evidence>
<name>A0ABX4H624_9BACT</name>
<dbReference type="PANTHER" id="PTHR11124">
    <property type="entry name" value="VACUOLAR SORTING PROTEIN VPS29"/>
    <property type="match status" value="1"/>
</dbReference>